<dbReference type="PATRIC" id="fig|540747.5.peg.4223"/>
<keyword evidence="8" id="KW-1185">Reference proteome</keyword>
<proteinExistence type="inferred from homology"/>
<feature type="domain" description="HTH lysR-type" evidence="5">
    <location>
        <begin position="1"/>
        <end position="58"/>
    </location>
</feature>
<evidence type="ECO:0000313" key="8">
    <source>
        <dbReference type="Proteomes" id="UP000051401"/>
    </source>
</evidence>
<gene>
    <name evidence="7" type="primary">cysL_3</name>
    <name evidence="7" type="ORF">RIdsm_01584</name>
    <name evidence="6" type="ORF">XM52_27255</name>
</gene>
<dbReference type="Proteomes" id="UP000051401">
    <property type="component" value="Unassembled WGS sequence"/>
</dbReference>
<dbReference type="PROSITE" id="PS50931">
    <property type="entry name" value="HTH_LYSR"/>
    <property type="match status" value="1"/>
</dbReference>
<keyword evidence="2" id="KW-0805">Transcription regulation</keyword>
<evidence type="ECO:0000313" key="6">
    <source>
        <dbReference type="EMBL" id="KRS13640.1"/>
    </source>
</evidence>
<dbReference type="InterPro" id="IPR005119">
    <property type="entry name" value="LysR_subst-bd"/>
</dbReference>
<dbReference type="KEGG" id="rid:RIdsm_01584"/>
<dbReference type="OrthoDB" id="9815174at2"/>
<dbReference type="EMBL" id="LAXI01000035">
    <property type="protein sequence ID" value="KRS13640.1"/>
    <property type="molecule type" value="Genomic_DNA"/>
</dbReference>
<keyword evidence="4" id="KW-0804">Transcription</keyword>
<dbReference type="PANTHER" id="PTHR30126:SF21">
    <property type="entry name" value="TRANSCRIPTIONAL REGULATOR-RELATED"/>
    <property type="match status" value="1"/>
</dbReference>
<dbReference type="SUPFAM" id="SSF46785">
    <property type="entry name" value="Winged helix' DNA-binding domain"/>
    <property type="match status" value="1"/>
</dbReference>
<comment type="similarity">
    <text evidence="1">Belongs to the LysR transcriptional regulatory family.</text>
</comment>
<dbReference type="Gene3D" id="3.40.190.10">
    <property type="entry name" value="Periplasmic binding protein-like II"/>
    <property type="match status" value="2"/>
</dbReference>
<dbReference type="PANTHER" id="PTHR30126">
    <property type="entry name" value="HTH-TYPE TRANSCRIPTIONAL REGULATOR"/>
    <property type="match status" value="1"/>
</dbReference>
<dbReference type="CDD" id="cd05466">
    <property type="entry name" value="PBP2_LTTR_substrate"/>
    <property type="match status" value="1"/>
</dbReference>
<evidence type="ECO:0000259" key="5">
    <source>
        <dbReference type="PROSITE" id="PS50931"/>
    </source>
</evidence>
<reference evidence="7 9" key="2">
    <citation type="submission" date="2018-08" db="EMBL/GenBank/DDBJ databases">
        <title>Genetic Globetrotter - A new plasmid hitch-hiking vast phylogenetic and geographic distances.</title>
        <authorList>
            <person name="Vollmers J."/>
            <person name="Petersen J."/>
        </authorList>
    </citation>
    <scope>NUCLEOTIDE SEQUENCE [LARGE SCALE GENOMIC DNA]</scope>
    <source>
        <strain evidence="7 9">DSM 26383</strain>
    </source>
</reference>
<dbReference type="Pfam" id="PF00126">
    <property type="entry name" value="HTH_1"/>
    <property type="match status" value="1"/>
</dbReference>
<dbReference type="Pfam" id="PF03466">
    <property type="entry name" value="LysR_substrate"/>
    <property type="match status" value="1"/>
</dbReference>
<keyword evidence="3" id="KW-0238">DNA-binding</keyword>
<evidence type="ECO:0000256" key="4">
    <source>
        <dbReference type="ARBA" id="ARBA00023163"/>
    </source>
</evidence>
<dbReference type="AlphaFoldDB" id="A0A0T5NXK1"/>
<dbReference type="STRING" id="540747.SAMN04488031_12630"/>
<dbReference type="InterPro" id="IPR036390">
    <property type="entry name" value="WH_DNA-bd_sf"/>
</dbReference>
<dbReference type="Proteomes" id="UP000325785">
    <property type="component" value="Chromosome"/>
</dbReference>
<dbReference type="InterPro" id="IPR000847">
    <property type="entry name" value="LysR_HTH_N"/>
</dbReference>
<evidence type="ECO:0000256" key="1">
    <source>
        <dbReference type="ARBA" id="ARBA00009437"/>
    </source>
</evidence>
<organism evidence="6 8">
    <name type="scientific">Roseovarius indicus</name>
    <dbReference type="NCBI Taxonomy" id="540747"/>
    <lineage>
        <taxon>Bacteria</taxon>
        <taxon>Pseudomonadati</taxon>
        <taxon>Pseudomonadota</taxon>
        <taxon>Alphaproteobacteria</taxon>
        <taxon>Rhodobacterales</taxon>
        <taxon>Roseobacteraceae</taxon>
        <taxon>Roseovarius</taxon>
    </lineage>
</organism>
<protein>
    <submittedName>
        <fullName evidence="7">CysJI operon transcriptional activator</fullName>
    </submittedName>
</protein>
<name>A0A0T5NXK1_9RHOB</name>
<evidence type="ECO:0000256" key="3">
    <source>
        <dbReference type="ARBA" id="ARBA00023125"/>
    </source>
</evidence>
<evidence type="ECO:0000313" key="7">
    <source>
        <dbReference type="EMBL" id="QEW25795.1"/>
    </source>
</evidence>
<dbReference type="EMBL" id="CP031598">
    <property type="protein sequence ID" value="QEW25795.1"/>
    <property type="molecule type" value="Genomic_DNA"/>
</dbReference>
<dbReference type="SUPFAM" id="SSF53850">
    <property type="entry name" value="Periplasmic binding protein-like II"/>
    <property type="match status" value="1"/>
</dbReference>
<dbReference type="Gene3D" id="1.10.10.10">
    <property type="entry name" value="Winged helix-like DNA-binding domain superfamily/Winged helix DNA-binding domain"/>
    <property type="match status" value="1"/>
</dbReference>
<dbReference type="GO" id="GO:0003700">
    <property type="term" value="F:DNA-binding transcription factor activity"/>
    <property type="evidence" value="ECO:0007669"/>
    <property type="project" value="InterPro"/>
</dbReference>
<sequence length="296" mass="33553">MHIDQIRTFLEVVATGNFNRAAENLNVTQSTVSARIRSLEEELGRALFERGRNGARLTAAGDRLLRHGHSMRRLWQRARNDVALPDAYDSSLSLGVTLSLWEEIELPWVNWMHREAPTVSLHVEADYSPGLMRHLRDGILDIAVMYEPLQMQELVIEEFLRDELILFTTHPACDVADEIWRQDYVLVDWGEDFRYDHDSMYPDLVHSFSAGLSSVAVQYLEQNAASAYLPARLVLRQLKKGVVRPVRNAPVFERTGCLIYSKSPADGDLLNLGLEGLRSVTAELEAQTARLVEAAR</sequence>
<dbReference type="PRINTS" id="PR00039">
    <property type="entry name" value="HTHLYSR"/>
</dbReference>
<dbReference type="FunFam" id="1.10.10.10:FF:000001">
    <property type="entry name" value="LysR family transcriptional regulator"/>
    <property type="match status" value="1"/>
</dbReference>
<dbReference type="RefSeq" id="WP_057821578.1">
    <property type="nucleotide sequence ID" value="NZ_CP031598.1"/>
</dbReference>
<dbReference type="InterPro" id="IPR036388">
    <property type="entry name" value="WH-like_DNA-bd_sf"/>
</dbReference>
<evidence type="ECO:0000313" key="9">
    <source>
        <dbReference type="Proteomes" id="UP000325785"/>
    </source>
</evidence>
<reference evidence="6 8" key="1">
    <citation type="submission" date="2015-04" db="EMBL/GenBank/DDBJ databases">
        <title>The draft genome sequence of Roseovarius indicus B108T.</title>
        <authorList>
            <person name="Li G."/>
            <person name="Lai Q."/>
            <person name="Shao Z."/>
            <person name="Yan P."/>
        </authorList>
    </citation>
    <scope>NUCLEOTIDE SEQUENCE [LARGE SCALE GENOMIC DNA]</scope>
    <source>
        <strain evidence="6 8">B108</strain>
    </source>
</reference>
<evidence type="ECO:0000256" key="2">
    <source>
        <dbReference type="ARBA" id="ARBA00023015"/>
    </source>
</evidence>
<dbReference type="GO" id="GO:0000976">
    <property type="term" value="F:transcription cis-regulatory region binding"/>
    <property type="evidence" value="ECO:0007669"/>
    <property type="project" value="TreeGrafter"/>
</dbReference>
<accession>A0A0T5NXK1</accession>